<keyword evidence="20" id="KW-1185">Reference proteome</keyword>
<dbReference type="Gene3D" id="3.90.79.10">
    <property type="entry name" value="Nucleoside Triphosphate Pyrophosphohydrolase"/>
    <property type="match status" value="1"/>
</dbReference>
<dbReference type="NCBIfam" id="NF008044">
    <property type="entry name" value="PRK10776.1"/>
    <property type="match status" value="1"/>
</dbReference>
<keyword evidence="6" id="KW-0227">DNA damage</keyword>
<evidence type="ECO:0000259" key="18">
    <source>
        <dbReference type="PROSITE" id="PS51462"/>
    </source>
</evidence>
<evidence type="ECO:0000256" key="16">
    <source>
        <dbReference type="ARBA" id="ARBA00042798"/>
    </source>
</evidence>
<dbReference type="InterPro" id="IPR047127">
    <property type="entry name" value="MutT-like"/>
</dbReference>
<dbReference type="EC" id="3.6.1.55" evidence="12"/>
<comment type="catalytic activity">
    <reaction evidence="10">
        <text>8-oxo-dGTP + H2O = 8-oxo-dGMP + diphosphate + H(+)</text>
        <dbReference type="Rhea" id="RHEA:31575"/>
        <dbReference type="ChEBI" id="CHEBI:15377"/>
        <dbReference type="ChEBI" id="CHEBI:15378"/>
        <dbReference type="ChEBI" id="CHEBI:33019"/>
        <dbReference type="ChEBI" id="CHEBI:63224"/>
        <dbReference type="ChEBI" id="CHEBI:77896"/>
        <dbReference type="EC" id="3.6.1.55"/>
    </reaction>
</comment>
<evidence type="ECO:0000256" key="17">
    <source>
        <dbReference type="RuleBase" id="RU003476"/>
    </source>
</evidence>
<evidence type="ECO:0000256" key="2">
    <source>
        <dbReference type="ARBA" id="ARBA00005582"/>
    </source>
</evidence>
<dbReference type="CDD" id="cd03425">
    <property type="entry name" value="NUDIX_MutT_NudA_like"/>
    <property type="match status" value="1"/>
</dbReference>
<evidence type="ECO:0000256" key="8">
    <source>
        <dbReference type="ARBA" id="ARBA00022842"/>
    </source>
</evidence>
<dbReference type="PROSITE" id="PS00893">
    <property type="entry name" value="NUDIX_BOX"/>
    <property type="match status" value="1"/>
</dbReference>
<comment type="cofactor">
    <cofactor evidence="1">
        <name>Mg(2+)</name>
        <dbReference type="ChEBI" id="CHEBI:18420"/>
    </cofactor>
</comment>
<dbReference type="PANTHER" id="PTHR47707:SF1">
    <property type="entry name" value="NUDIX HYDROLASE FAMILY PROTEIN"/>
    <property type="match status" value="1"/>
</dbReference>
<dbReference type="PANTHER" id="PTHR47707">
    <property type="entry name" value="8-OXO-DGTP DIPHOSPHATASE"/>
    <property type="match status" value="1"/>
</dbReference>
<dbReference type="PROSITE" id="PS51462">
    <property type="entry name" value="NUDIX"/>
    <property type="match status" value="1"/>
</dbReference>
<comment type="catalytic activity">
    <reaction evidence="11">
        <text>8-oxo-GTP + H2O = 8-oxo-GMP + diphosphate + H(+)</text>
        <dbReference type="Rhea" id="RHEA:67616"/>
        <dbReference type="ChEBI" id="CHEBI:15377"/>
        <dbReference type="ChEBI" id="CHEBI:15378"/>
        <dbReference type="ChEBI" id="CHEBI:33019"/>
        <dbReference type="ChEBI" id="CHEBI:143553"/>
        <dbReference type="ChEBI" id="CHEBI:145694"/>
    </reaction>
</comment>
<accession>A0A1G5AT96</accession>
<evidence type="ECO:0000256" key="5">
    <source>
        <dbReference type="ARBA" id="ARBA00022723"/>
    </source>
</evidence>
<evidence type="ECO:0000256" key="12">
    <source>
        <dbReference type="ARBA" id="ARBA00038905"/>
    </source>
</evidence>
<reference evidence="19 20" key="1">
    <citation type="submission" date="2016-10" db="EMBL/GenBank/DDBJ databases">
        <authorList>
            <person name="Varghese N."/>
            <person name="Submissions S."/>
        </authorList>
    </citation>
    <scope>NUCLEOTIDE SEQUENCE [LARGE SCALE GENOMIC DNA]</scope>
    <source>
        <strain evidence="19 20">DSM 22022</strain>
    </source>
</reference>
<evidence type="ECO:0000256" key="7">
    <source>
        <dbReference type="ARBA" id="ARBA00022801"/>
    </source>
</evidence>
<dbReference type="Pfam" id="PF00293">
    <property type="entry name" value="NUDIX"/>
    <property type="match status" value="1"/>
</dbReference>
<dbReference type="InterPro" id="IPR000086">
    <property type="entry name" value="NUDIX_hydrolase_dom"/>
</dbReference>
<evidence type="ECO:0000313" key="20">
    <source>
        <dbReference type="Proteomes" id="UP000199588"/>
    </source>
</evidence>
<evidence type="ECO:0000256" key="15">
    <source>
        <dbReference type="ARBA" id="ARBA00041979"/>
    </source>
</evidence>
<dbReference type="InterPro" id="IPR015797">
    <property type="entry name" value="NUDIX_hydrolase-like_dom_sf"/>
</dbReference>
<dbReference type="EMBL" id="FMUQ01000003">
    <property type="protein sequence ID" value="SCX81137.1"/>
    <property type="molecule type" value="Genomic_DNA"/>
</dbReference>
<evidence type="ECO:0000256" key="3">
    <source>
        <dbReference type="ARBA" id="ARBA00022457"/>
    </source>
</evidence>
<evidence type="ECO:0000256" key="10">
    <source>
        <dbReference type="ARBA" id="ARBA00035861"/>
    </source>
</evidence>
<evidence type="ECO:0000256" key="9">
    <source>
        <dbReference type="ARBA" id="ARBA00023204"/>
    </source>
</evidence>
<keyword evidence="5" id="KW-0479">Metal-binding</keyword>
<organism evidence="19 20">
    <name type="scientific">Basfia succiniciproducens</name>
    <dbReference type="NCBI Taxonomy" id="653940"/>
    <lineage>
        <taxon>Bacteria</taxon>
        <taxon>Pseudomonadati</taxon>
        <taxon>Pseudomonadota</taxon>
        <taxon>Gammaproteobacteria</taxon>
        <taxon>Pasteurellales</taxon>
        <taxon>Pasteurellaceae</taxon>
        <taxon>Basfia</taxon>
    </lineage>
</organism>
<evidence type="ECO:0000256" key="4">
    <source>
        <dbReference type="ARBA" id="ARBA00022705"/>
    </source>
</evidence>
<evidence type="ECO:0000256" key="6">
    <source>
        <dbReference type="ARBA" id="ARBA00022763"/>
    </source>
</evidence>
<gene>
    <name evidence="19" type="ORF">SAMN02910354_00449</name>
</gene>
<comment type="caution">
    <text evidence="19">The sequence shown here is derived from an EMBL/GenBank/DDBJ whole genome shotgun (WGS) entry which is preliminary data.</text>
</comment>
<dbReference type="PRINTS" id="PR01401">
    <property type="entry name" value="MUTATORMUTT"/>
</dbReference>
<keyword evidence="8" id="KW-0460">Magnesium</keyword>
<evidence type="ECO:0000256" key="1">
    <source>
        <dbReference type="ARBA" id="ARBA00001946"/>
    </source>
</evidence>
<keyword evidence="3" id="KW-0515">Mutator protein</keyword>
<protein>
    <recommendedName>
        <fullName evidence="13">8-oxo-dGTP diphosphatase</fullName>
        <ecNumber evidence="12">3.6.1.55</ecNumber>
    </recommendedName>
    <alternativeName>
        <fullName evidence="16">7,8-dihydro-8-oxoguanine-triphosphatase</fullName>
    </alternativeName>
    <alternativeName>
        <fullName evidence="15">Mutator protein MutT</fullName>
    </alternativeName>
    <alternativeName>
        <fullName evidence="14">dGTP pyrophosphohydrolase</fullName>
    </alternativeName>
</protein>
<feature type="domain" description="Nudix hydrolase" evidence="18">
    <location>
        <begin position="4"/>
        <end position="131"/>
    </location>
</feature>
<comment type="similarity">
    <text evidence="2 17">Belongs to the Nudix hydrolase family.</text>
</comment>
<dbReference type="InterPro" id="IPR020476">
    <property type="entry name" value="Nudix_hydrolase"/>
</dbReference>
<dbReference type="RefSeq" id="WP_011199510.1">
    <property type="nucleotide sequence ID" value="NZ_CP015031.1"/>
</dbReference>
<keyword evidence="9" id="KW-0234">DNA repair</keyword>
<evidence type="ECO:0000256" key="13">
    <source>
        <dbReference type="ARBA" id="ARBA00040794"/>
    </source>
</evidence>
<sequence>MDKKTVQVAAGIIRNEFGQIYLTQRLEGQDFAQSLEFPGGKVDVNETPEQALKRELEEEVGIVALNPVMFEQFVFEYPNKIIHFYFYLISEWIGEPFGREGQEGFWIEQLDLDESQFPPANSKLIQRLLAEMNC</sequence>
<name>A0A1G5AT96_9PAST</name>
<dbReference type="SUPFAM" id="SSF55811">
    <property type="entry name" value="Nudix"/>
    <property type="match status" value="1"/>
</dbReference>
<evidence type="ECO:0000313" key="19">
    <source>
        <dbReference type="EMBL" id="SCX81137.1"/>
    </source>
</evidence>
<dbReference type="PRINTS" id="PR00502">
    <property type="entry name" value="NUDIXFAMILY"/>
</dbReference>
<evidence type="ECO:0000256" key="11">
    <source>
        <dbReference type="ARBA" id="ARBA00036904"/>
    </source>
</evidence>
<keyword evidence="4" id="KW-0235">DNA replication</keyword>
<dbReference type="InterPro" id="IPR003561">
    <property type="entry name" value="Mutator_MutT"/>
</dbReference>
<proteinExistence type="inferred from homology"/>
<dbReference type="InterPro" id="IPR020084">
    <property type="entry name" value="NUDIX_hydrolase_CS"/>
</dbReference>
<dbReference type="Proteomes" id="UP000199588">
    <property type="component" value="Unassembled WGS sequence"/>
</dbReference>
<dbReference type="NCBIfam" id="TIGR00586">
    <property type="entry name" value="mutt"/>
    <property type="match status" value="1"/>
</dbReference>
<keyword evidence="7 17" id="KW-0378">Hydrolase</keyword>
<evidence type="ECO:0000256" key="14">
    <source>
        <dbReference type="ARBA" id="ARBA00041592"/>
    </source>
</evidence>